<dbReference type="SUPFAM" id="SSF46785">
    <property type="entry name" value="Winged helix' DNA-binding domain"/>
    <property type="match status" value="1"/>
</dbReference>
<evidence type="ECO:0000313" key="1">
    <source>
        <dbReference type="EMBL" id="SEG51623.1"/>
    </source>
</evidence>
<dbReference type="Proteomes" id="UP000236736">
    <property type="component" value="Unassembled WGS sequence"/>
</dbReference>
<dbReference type="InterPro" id="IPR036390">
    <property type="entry name" value="WH_DNA-bd_sf"/>
</dbReference>
<name>A0A1H6ASG2_9BACT</name>
<sequence length="100" mass="11390">MDRQTISWIFLSTVLASQKEPADYSSISSIADGINHSVPTDKEMQSSLSWLTRNGLIIKIGRKYSLTEKGKIEYEVSSKSTSTVLKIWENLETQMKKYEI</sequence>
<dbReference type="InterPro" id="IPR036388">
    <property type="entry name" value="WH-like_DNA-bd_sf"/>
</dbReference>
<evidence type="ECO:0000313" key="2">
    <source>
        <dbReference type="Proteomes" id="UP000236736"/>
    </source>
</evidence>
<accession>A0A1H6ASG2</accession>
<dbReference type="Gene3D" id="1.10.10.10">
    <property type="entry name" value="Winged helix-like DNA-binding domain superfamily/Winged helix DNA-binding domain"/>
    <property type="match status" value="1"/>
</dbReference>
<dbReference type="EMBL" id="FNVR01000062">
    <property type="protein sequence ID" value="SEG51623.1"/>
    <property type="molecule type" value="Genomic_DNA"/>
</dbReference>
<reference evidence="2" key="1">
    <citation type="submission" date="2016-10" db="EMBL/GenBank/DDBJ databases">
        <authorList>
            <person name="Varghese N."/>
            <person name="Submissions S."/>
        </authorList>
    </citation>
    <scope>NUCLEOTIDE SEQUENCE [LARGE SCALE GENOMIC DNA]</scope>
    <source>
        <strain evidence="2">DSM 17298</strain>
    </source>
</reference>
<dbReference type="STRING" id="1120964.GCA_001313265_07869"/>
<gene>
    <name evidence="1" type="ORF">SAMN03080598_04301</name>
</gene>
<protein>
    <submittedName>
        <fullName evidence="1">Uncharacterized protein</fullName>
    </submittedName>
</protein>
<dbReference type="RefSeq" id="WP_103926824.1">
    <property type="nucleotide sequence ID" value="NZ_BBFN01000090.1"/>
</dbReference>
<proteinExistence type="predicted"/>
<dbReference type="OrthoDB" id="839778at2"/>
<keyword evidence="2" id="KW-1185">Reference proteome</keyword>
<organism evidence="1 2">
    <name type="scientific">Algoriphagus boritolerans DSM 17298 = JCM 18970</name>
    <dbReference type="NCBI Taxonomy" id="1120964"/>
    <lineage>
        <taxon>Bacteria</taxon>
        <taxon>Pseudomonadati</taxon>
        <taxon>Bacteroidota</taxon>
        <taxon>Cytophagia</taxon>
        <taxon>Cytophagales</taxon>
        <taxon>Cyclobacteriaceae</taxon>
        <taxon>Algoriphagus</taxon>
    </lineage>
</organism>
<dbReference type="AlphaFoldDB" id="A0A1H6ASG2"/>